<dbReference type="InterPro" id="IPR006665">
    <property type="entry name" value="OmpA-like"/>
</dbReference>
<evidence type="ECO:0000313" key="9">
    <source>
        <dbReference type="Proteomes" id="UP000798808"/>
    </source>
</evidence>
<dbReference type="InterPro" id="IPR006664">
    <property type="entry name" value="OMP_bac"/>
</dbReference>
<evidence type="ECO:0000256" key="6">
    <source>
        <dbReference type="SAM" id="MobiDB-lite"/>
    </source>
</evidence>
<evidence type="ECO:0000256" key="5">
    <source>
        <dbReference type="PROSITE-ProRule" id="PRU00473"/>
    </source>
</evidence>
<feature type="domain" description="OmpA-like" evidence="7">
    <location>
        <begin position="558"/>
        <end position="674"/>
    </location>
</feature>
<evidence type="ECO:0000259" key="7">
    <source>
        <dbReference type="PROSITE" id="PS51123"/>
    </source>
</evidence>
<comment type="caution">
    <text evidence="8">The sequence shown here is derived from an EMBL/GenBank/DDBJ whole genome shotgun (WGS) entry which is preliminary data.</text>
</comment>
<sequence>SFMLTLSPKHAIALTARGRAVVNVEGISADVANFIDRIEDEGDFVIDENETYDFSDFYVQSQAWVEYGLTYSRVVFDKETSFLKAGATVKLLSGQGSGYMFFNDVKYSGLADNRVDVARISVESGISDNLSVSKGVDDYEFDAFGNTGLGLDLGAVYEHRPNIEKYRYDMDGETGLLRRDRNKYKYKIGFSLLDLGGIKYDKSNDSGNIEGDASGLDVNDLDGDLDEILDSLFVYTTGGSYKMSLPTRMAGEFDYHVAKGFYVNFTGQLALKKGTGDTEKSAYVSGIALTPRIESKNFGLALPISYDKYSNLASGFSLRLGSLVVGSRDGISNFLLGKDVSSADVHVALRFGLTYNKKKDKDNDGVSNKRDVCKRVPGVWAFKGCPDRDGDGVEDKEDACADVPGKVDFRGCPDGDNDGVEDAKDSCPEVPGVAAFNGCPDTDGDGVRDEEDACPELAGSPERKGCPDSDGDGLYDNEDNCPQVAGSPDNQGCPFSDMDGDNVIDRDDKCPELAGVPENGGCPYSDIDGDGVIDVEDECPSTPGLATNKGCPELEEEEKEVLDAAFDNLEFKTGSAVIATSSYTSLVELANLLKKKPEWKLKIEGHTDNTGRRTTNLRISEQRAKAVADFLAAQGIDEERFQVSGFGPDQPVADNSTAEGRQKNRRVVMTVLFE</sequence>
<feature type="non-terminal residue" evidence="8">
    <location>
        <position position="1"/>
    </location>
</feature>
<keyword evidence="9" id="KW-1185">Reference proteome</keyword>
<keyword evidence="2" id="KW-0732">Signal</keyword>
<dbReference type="EMBL" id="SMLW01000307">
    <property type="protein sequence ID" value="MTI23812.1"/>
    <property type="molecule type" value="Genomic_DNA"/>
</dbReference>
<dbReference type="PANTHER" id="PTHR30329:SF21">
    <property type="entry name" value="LIPOPROTEIN YIAD-RELATED"/>
    <property type="match status" value="1"/>
</dbReference>
<evidence type="ECO:0000256" key="4">
    <source>
        <dbReference type="ARBA" id="ARBA00023237"/>
    </source>
</evidence>
<dbReference type="Gene3D" id="3.30.1330.60">
    <property type="entry name" value="OmpA-like domain"/>
    <property type="match status" value="1"/>
</dbReference>
<dbReference type="SUPFAM" id="SSF103088">
    <property type="entry name" value="OmpA-like"/>
    <property type="match status" value="1"/>
</dbReference>
<accession>A0ABW9RIB4</accession>
<reference evidence="8 9" key="1">
    <citation type="submission" date="2019-02" db="EMBL/GenBank/DDBJ databases">
        <authorList>
            <person name="Goldberg S.R."/>
            <person name="Haltli B.A."/>
            <person name="Correa H."/>
            <person name="Russell K.G."/>
        </authorList>
    </citation>
    <scope>NUCLEOTIDE SEQUENCE [LARGE SCALE GENOMIC DNA]</scope>
    <source>
        <strain evidence="8 9">JCM 16186</strain>
    </source>
</reference>
<dbReference type="Gene3D" id="4.10.1080.10">
    <property type="entry name" value="TSP type-3 repeat"/>
    <property type="match status" value="1"/>
</dbReference>
<comment type="subcellular location">
    <subcellularLocation>
        <location evidence="1">Cell outer membrane</location>
    </subcellularLocation>
</comment>
<feature type="region of interest" description="Disordered" evidence="6">
    <location>
        <begin position="444"/>
        <end position="495"/>
    </location>
</feature>
<evidence type="ECO:0000256" key="3">
    <source>
        <dbReference type="ARBA" id="ARBA00023136"/>
    </source>
</evidence>
<gene>
    <name evidence="8" type="ORF">E1163_02500</name>
</gene>
<dbReference type="Pfam" id="PF18990">
    <property type="entry name" value="DUF5723"/>
    <property type="match status" value="1"/>
</dbReference>
<organism evidence="8 9">
    <name type="scientific">Fulvivirga kasyanovii</name>
    <dbReference type="NCBI Taxonomy" id="396812"/>
    <lineage>
        <taxon>Bacteria</taxon>
        <taxon>Pseudomonadati</taxon>
        <taxon>Bacteroidota</taxon>
        <taxon>Cytophagia</taxon>
        <taxon>Cytophagales</taxon>
        <taxon>Fulvivirgaceae</taxon>
        <taxon>Fulvivirga</taxon>
    </lineage>
</organism>
<dbReference type="InterPro" id="IPR050330">
    <property type="entry name" value="Bact_OuterMem_StrucFunc"/>
</dbReference>
<dbReference type="InterPro" id="IPR003367">
    <property type="entry name" value="Thrombospondin_3-like_rpt"/>
</dbReference>
<dbReference type="Proteomes" id="UP000798808">
    <property type="component" value="Unassembled WGS sequence"/>
</dbReference>
<evidence type="ECO:0000256" key="1">
    <source>
        <dbReference type="ARBA" id="ARBA00004442"/>
    </source>
</evidence>
<dbReference type="PRINTS" id="PR01021">
    <property type="entry name" value="OMPADOMAIN"/>
</dbReference>
<feature type="compositionally biased region" description="Acidic residues" evidence="6">
    <location>
        <begin position="444"/>
        <end position="454"/>
    </location>
</feature>
<evidence type="ECO:0000313" key="8">
    <source>
        <dbReference type="EMBL" id="MTI23812.1"/>
    </source>
</evidence>
<dbReference type="InterPro" id="IPR043781">
    <property type="entry name" value="DUF5723"/>
</dbReference>
<dbReference type="InterPro" id="IPR036737">
    <property type="entry name" value="OmpA-like_sf"/>
</dbReference>
<keyword evidence="4" id="KW-0998">Cell outer membrane</keyword>
<name>A0ABW9RIB4_9BACT</name>
<proteinExistence type="predicted"/>
<dbReference type="CDD" id="cd07185">
    <property type="entry name" value="OmpA_C-like"/>
    <property type="match status" value="1"/>
</dbReference>
<dbReference type="Pfam" id="PF02412">
    <property type="entry name" value="TSP_3"/>
    <property type="match status" value="5"/>
</dbReference>
<dbReference type="PANTHER" id="PTHR30329">
    <property type="entry name" value="STATOR ELEMENT OF FLAGELLAR MOTOR COMPLEX"/>
    <property type="match status" value="1"/>
</dbReference>
<dbReference type="InterPro" id="IPR028974">
    <property type="entry name" value="TSP_type-3_rpt"/>
</dbReference>
<dbReference type="PROSITE" id="PS51123">
    <property type="entry name" value="OMPA_2"/>
    <property type="match status" value="1"/>
</dbReference>
<evidence type="ECO:0000256" key="2">
    <source>
        <dbReference type="ARBA" id="ARBA00022729"/>
    </source>
</evidence>
<feature type="compositionally biased region" description="Acidic residues" evidence="6">
    <location>
        <begin position="469"/>
        <end position="479"/>
    </location>
</feature>
<dbReference type="Pfam" id="PF00691">
    <property type="entry name" value="OmpA"/>
    <property type="match status" value="1"/>
</dbReference>
<protein>
    <submittedName>
        <fullName evidence="8">OmpA family protein</fullName>
    </submittedName>
</protein>
<dbReference type="SUPFAM" id="SSF103647">
    <property type="entry name" value="TSP type-3 repeat"/>
    <property type="match status" value="2"/>
</dbReference>
<dbReference type="RefSeq" id="WP_155169137.1">
    <property type="nucleotide sequence ID" value="NZ_SMLW01000307.1"/>
</dbReference>
<keyword evidence="3 5" id="KW-0472">Membrane</keyword>